<dbReference type="RefSeq" id="WP_377578610.1">
    <property type="nucleotide sequence ID" value="NZ_JBHTMP010000094.1"/>
</dbReference>
<sequence length="55" mass="5888">MVVRRGTCAARIVGGSSAYISAQDPDDVLALNRALRDRTAAYSQLLKVCSQAGYK</sequence>
<gene>
    <name evidence="1" type="ORF">ACFQ4H_32305</name>
</gene>
<evidence type="ECO:0000313" key="1">
    <source>
        <dbReference type="EMBL" id="MFD1325773.1"/>
    </source>
</evidence>
<keyword evidence="2" id="KW-1185">Reference proteome</keyword>
<comment type="caution">
    <text evidence="1">The sequence shown here is derived from an EMBL/GenBank/DDBJ whole genome shotgun (WGS) entry which is preliminary data.</text>
</comment>
<accession>A0ABW3YMC2</accession>
<protein>
    <submittedName>
        <fullName evidence="1">Uncharacterized protein</fullName>
    </submittedName>
</protein>
<proteinExistence type="predicted"/>
<dbReference type="EMBL" id="JBHTMP010000094">
    <property type="protein sequence ID" value="MFD1325773.1"/>
    <property type="molecule type" value="Genomic_DNA"/>
</dbReference>
<organism evidence="1 2">
    <name type="scientific">Micromonospora sonneratiae</name>
    <dbReference type="NCBI Taxonomy" id="1184706"/>
    <lineage>
        <taxon>Bacteria</taxon>
        <taxon>Bacillati</taxon>
        <taxon>Actinomycetota</taxon>
        <taxon>Actinomycetes</taxon>
        <taxon>Micromonosporales</taxon>
        <taxon>Micromonosporaceae</taxon>
        <taxon>Micromonospora</taxon>
    </lineage>
</organism>
<reference evidence="2" key="1">
    <citation type="journal article" date="2019" name="Int. J. Syst. Evol. Microbiol.">
        <title>The Global Catalogue of Microorganisms (GCM) 10K type strain sequencing project: providing services to taxonomists for standard genome sequencing and annotation.</title>
        <authorList>
            <consortium name="The Broad Institute Genomics Platform"/>
            <consortium name="The Broad Institute Genome Sequencing Center for Infectious Disease"/>
            <person name="Wu L."/>
            <person name="Ma J."/>
        </authorList>
    </citation>
    <scope>NUCLEOTIDE SEQUENCE [LARGE SCALE GENOMIC DNA]</scope>
    <source>
        <strain evidence="2">JCM 31037</strain>
    </source>
</reference>
<name>A0ABW3YMC2_9ACTN</name>
<evidence type="ECO:0000313" key="2">
    <source>
        <dbReference type="Proteomes" id="UP001597260"/>
    </source>
</evidence>
<dbReference type="Proteomes" id="UP001597260">
    <property type="component" value="Unassembled WGS sequence"/>
</dbReference>